<reference evidence="7" key="1">
    <citation type="submission" date="2020-07" db="EMBL/GenBank/DDBJ databases">
        <title>Huge and variable diversity of episymbiotic CPR bacteria and DPANN archaea in groundwater ecosystems.</title>
        <authorList>
            <person name="He C.Y."/>
            <person name="Keren R."/>
            <person name="Whittaker M."/>
            <person name="Farag I.F."/>
            <person name="Doudna J."/>
            <person name="Cate J.H.D."/>
            <person name="Banfield J.F."/>
        </authorList>
    </citation>
    <scope>NUCLEOTIDE SEQUENCE</scope>
    <source>
        <strain evidence="7">NC_groundwater_672_Ag_B-0.1um_62_36</strain>
    </source>
</reference>
<evidence type="ECO:0000259" key="6">
    <source>
        <dbReference type="Pfam" id="PF04893"/>
    </source>
</evidence>
<evidence type="ECO:0000313" key="8">
    <source>
        <dbReference type="Proteomes" id="UP000769766"/>
    </source>
</evidence>
<feature type="transmembrane region" description="Helical" evidence="5">
    <location>
        <begin position="143"/>
        <end position="162"/>
    </location>
</feature>
<dbReference type="AlphaFoldDB" id="A0A932CQR0"/>
<dbReference type="Pfam" id="PF04893">
    <property type="entry name" value="Yip1"/>
    <property type="match status" value="1"/>
</dbReference>
<evidence type="ECO:0000256" key="3">
    <source>
        <dbReference type="ARBA" id="ARBA00022989"/>
    </source>
</evidence>
<feature type="transmembrane region" description="Helical" evidence="5">
    <location>
        <begin position="58"/>
        <end position="80"/>
    </location>
</feature>
<gene>
    <name evidence="7" type="ORF">HYY20_11680</name>
</gene>
<evidence type="ECO:0000256" key="1">
    <source>
        <dbReference type="ARBA" id="ARBA00004141"/>
    </source>
</evidence>
<evidence type="ECO:0000313" key="7">
    <source>
        <dbReference type="EMBL" id="MBI2877531.1"/>
    </source>
</evidence>
<comment type="caution">
    <text evidence="7">The sequence shown here is derived from an EMBL/GenBank/DDBJ whole genome shotgun (WGS) entry which is preliminary data.</text>
</comment>
<feature type="transmembrane region" description="Helical" evidence="5">
    <location>
        <begin position="25"/>
        <end position="46"/>
    </location>
</feature>
<dbReference type="GO" id="GO:0016020">
    <property type="term" value="C:membrane"/>
    <property type="evidence" value="ECO:0007669"/>
    <property type="project" value="UniProtKB-SubCell"/>
</dbReference>
<accession>A0A932CQR0</accession>
<dbReference type="EMBL" id="JACPRF010000357">
    <property type="protein sequence ID" value="MBI2877531.1"/>
    <property type="molecule type" value="Genomic_DNA"/>
</dbReference>
<protein>
    <submittedName>
        <fullName evidence="7">YIP1 family protein</fullName>
    </submittedName>
</protein>
<dbReference type="Proteomes" id="UP000769766">
    <property type="component" value="Unassembled WGS sequence"/>
</dbReference>
<comment type="subcellular location">
    <subcellularLocation>
        <location evidence="1">Membrane</location>
        <topology evidence="1">Multi-pass membrane protein</topology>
    </subcellularLocation>
</comment>
<feature type="transmembrane region" description="Helical" evidence="5">
    <location>
        <begin position="110"/>
        <end position="131"/>
    </location>
</feature>
<organism evidence="7 8">
    <name type="scientific">Tectimicrobiota bacterium</name>
    <dbReference type="NCBI Taxonomy" id="2528274"/>
    <lineage>
        <taxon>Bacteria</taxon>
        <taxon>Pseudomonadati</taxon>
        <taxon>Nitrospinota/Tectimicrobiota group</taxon>
        <taxon>Candidatus Tectimicrobiota</taxon>
    </lineage>
</organism>
<evidence type="ECO:0000256" key="5">
    <source>
        <dbReference type="SAM" id="Phobius"/>
    </source>
</evidence>
<proteinExistence type="predicted"/>
<name>A0A932CQR0_UNCTE</name>
<dbReference type="InterPro" id="IPR006977">
    <property type="entry name" value="Yip1_dom"/>
</dbReference>
<keyword evidence="4 5" id="KW-0472">Membrane</keyword>
<feature type="domain" description="Yip1" evidence="6">
    <location>
        <begin position="29"/>
        <end position="159"/>
    </location>
</feature>
<sequence>MVTEMIRAASLEPQLYEEVEHDQSATAQALGVVVIVSVLTGIGNALAGRGTEGMISGLIAALVGWLIWSALTYVIGTGIFGGKATYGEMMRTLGFAYAPGALNVLRFIPVLGWVIVGIAAIWQLVAMVIAVRQGLDFGTGKALLTSLLGWIVLVVLTTLLSIPERILG</sequence>
<keyword evidence="3 5" id="KW-1133">Transmembrane helix</keyword>
<keyword evidence="2 5" id="KW-0812">Transmembrane</keyword>
<evidence type="ECO:0000256" key="2">
    <source>
        <dbReference type="ARBA" id="ARBA00022692"/>
    </source>
</evidence>
<evidence type="ECO:0000256" key="4">
    <source>
        <dbReference type="ARBA" id="ARBA00023136"/>
    </source>
</evidence>